<sequence>MICSGICQKVVITGEGFFECDARQCEFTKTEHLKAPRSNAVITDNVGTNLKVSSANVTGNEKDCSDIAAASLSGTTNIGILST</sequence>
<gene>
    <name evidence="1" type="ORF">NP493_415g00031</name>
</gene>
<dbReference type="Proteomes" id="UP001209878">
    <property type="component" value="Unassembled WGS sequence"/>
</dbReference>
<name>A0AAD9NSD2_RIDPI</name>
<protein>
    <submittedName>
        <fullName evidence="1">Uncharacterized protein</fullName>
    </submittedName>
</protein>
<comment type="caution">
    <text evidence="1">The sequence shown here is derived from an EMBL/GenBank/DDBJ whole genome shotgun (WGS) entry which is preliminary data.</text>
</comment>
<accession>A0AAD9NSD2</accession>
<evidence type="ECO:0000313" key="1">
    <source>
        <dbReference type="EMBL" id="KAK2181012.1"/>
    </source>
</evidence>
<proteinExistence type="predicted"/>
<dbReference type="AlphaFoldDB" id="A0AAD9NSD2"/>
<reference evidence="1" key="1">
    <citation type="journal article" date="2023" name="Mol. Biol. Evol.">
        <title>Third-Generation Sequencing Reveals the Adaptive Role of the Epigenome in Three Deep-Sea Polychaetes.</title>
        <authorList>
            <person name="Perez M."/>
            <person name="Aroh O."/>
            <person name="Sun Y."/>
            <person name="Lan Y."/>
            <person name="Juniper S.K."/>
            <person name="Young C.R."/>
            <person name="Angers B."/>
            <person name="Qian P.Y."/>
        </authorList>
    </citation>
    <scope>NUCLEOTIDE SEQUENCE</scope>
    <source>
        <strain evidence="1">R07B-5</strain>
    </source>
</reference>
<organism evidence="1 2">
    <name type="scientific">Ridgeia piscesae</name>
    <name type="common">Tubeworm</name>
    <dbReference type="NCBI Taxonomy" id="27915"/>
    <lineage>
        <taxon>Eukaryota</taxon>
        <taxon>Metazoa</taxon>
        <taxon>Spiralia</taxon>
        <taxon>Lophotrochozoa</taxon>
        <taxon>Annelida</taxon>
        <taxon>Polychaeta</taxon>
        <taxon>Sedentaria</taxon>
        <taxon>Canalipalpata</taxon>
        <taxon>Sabellida</taxon>
        <taxon>Siboglinidae</taxon>
        <taxon>Ridgeia</taxon>
    </lineage>
</organism>
<keyword evidence="2" id="KW-1185">Reference proteome</keyword>
<dbReference type="EMBL" id="JAODUO010000415">
    <property type="protein sequence ID" value="KAK2181012.1"/>
    <property type="molecule type" value="Genomic_DNA"/>
</dbReference>
<evidence type="ECO:0000313" key="2">
    <source>
        <dbReference type="Proteomes" id="UP001209878"/>
    </source>
</evidence>